<keyword evidence="1" id="KW-0560">Oxidoreductase</keyword>
<dbReference type="EMBL" id="KV744921">
    <property type="protein sequence ID" value="OCK81425.1"/>
    <property type="molecule type" value="Genomic_DNA"/>
</dbReference>
<organism evidence="4 5">
    <name type="scientific">Lepidopterella palustris CBS 459.81</name>
    <dbReference type="NCBI Taxonomy" id="1314670"/>
    <lineage>
        <taxon>Eukaryota</taxon>
        <taxon>Fungi</taxon>
        <taxon>Dikarya</taxon>
        <taxon>Ascomycota</taxon>
        <taxon>Pezizomycotina</taxon>
        <taxon>Dothideomycetes</taxon>
        <taxon>Pleosporomycetidae</taxon>
        <taxon>Mytilinidiales</taxon>
        <taxon>Argynnaceae</taxon>
        <taxon>Lepidopterella</taxon>
    </lineage>
</organism>
<dbReference type="PANTHER" id="PTHR10366">
    <property type="entry name" value="NAD DEPENDENT EPIMERASE/DEHYDRATASE"/>
    <property type="match status" value="1"/>
</dbReference>
<gene>
    <name evidence="4" type="ORF">K432DRAFT_295544</name>
</gene>
<accession>A0A8E2JG60</accession>
<evidence type="ECO:0000313" key="4">
    <source>
        <dbReference type="EMBL" id="OCK81425.1"/>
    </source>
</evidence>
<keyword evidence="5" id="KW-1185">Reference proteome</keyword>
<dbReference type="Pfam" id="PF01370">
    <property type="entry name" value="Epimerase"/>
    <property type="match status" value="1"/>
</dbReference>
<name>A0A8E2JG60_9PEZI</name>
<dbReference type="Proteomes" id="UP000250266">
    <property type="component" value="Unassembled WGS sequence"/>
</dbReference>
<evidence type="ECO:0000256" key="1">
    <source>
        <dbReference type="ARBA" id="ARBA00023002"/>
    </source>
</evidence>
<dbReference type="InterPro" id="IPR036291">
    <property type="entry name" value="NAD(P)-bd_dom_sf"/>
</dbReference>
<dbReference type="InterPro" id="IPR001509">
    <property type="entry name" value="Epimerase_deHydtase"/>
</dbReference>
<evidence type="ECO:0000259" key="3">
    <source>
        <dbReference type="Pfam" id="PF01370"/>
    </source>
</evidence>
<comment type="similarity">
    <text evidence="2">Belongs to the NAD(P)-dependent epimerase/dehydratase family. Dihydroflavonol-4-reductase subfamily.</text>
</comment>
<dbReference type="SUPFAM" id="SSF51735">
    <property type="entry name" value="NAD(P)-binding Rossmann-fold domains"/>
    <property type="match status" value="1"/>
</dbReference>
<reference evidence="4 5" key="1">
    <citation type="journal article" date="2016" name="Nat. Commun.">
        <title>Ectomycorrhizal ecology is imprinted in the genome of the dominant symbiotic fungus Cenococcum geophilum.</title>
        <authorList>
            <consortium name="DOE Joint Genome Institute"/>
            <person name="Peter M."/>
            <person name="Kohler A."/>
            <person name="Ohm R.A."/>
            <person name="Kuo A."/>
            <person name="Krutzmann J."/>
            <person name="Morin E."/>
            <person name="Arend M."/>
            <person name="Barry K.W."/>
            <person name="Binder M."/>
            <person name="Choi C."/>
            <person name="Clum A."/>
            <person name="Copeland A."/>
            <person name="Grisel N."/>
            <person name="Haridas S."/>
            <person name="Kipfer T."/>
            <person name="LaButti K."/>
            <person name="Lindquist E."/>
            <person name="Lipzen A."/>
            <person name="Maire R."/>
            <person name="Meier B."/>
            <person name="Mihaltcheva S."/>
            <person name="Molinier V."/>
            <person name="Murat C."/>
            <person name="Poggeler S."/>
            <person name="Quandt C.A."/>
            <person name="Sperisen C."/>
            <person name="Tritt A."/>
            <person name="Tisserant E."/>
            <person name="Crous P.W."/>
            <person name="Henrissat B."/>
            <person name="Nehls U."/>
            <person name="Egli S."/>
            <person name="Spatafora J.W."/>
            <person name="Grigoriev I.V."/>
            <person name="Martin F.M."/>
        </authorList>
    </citation>
    <scope>NUCLEOTIDE SEQUENCE [LARGE SCALE GENOMIC DNA]</scope>
    <source>
        <strain evidence="4 5">CBS 459.81</strain>
    </source>
</reference>
<dbReference type="GO" id="GO:0016616">
    <property type="term" value="F:oxidoreductase activity, acting on the CH-OH group of donors, NAD or NADP as acceptor"/>
    <property type="evidence" value="ECO:0007669"/>
    <property type="project" value="TreeGrafter"/>
</dbReference>
<dbReference type="OrthoDB" id="2735536at2759"/>
<sequence>MATTNGQHLALPKNSLILVTGATGYIASNIIAEALSIGYRVRGTIRSQSKANETAKVFSSPRYETAIVSDMASPGAFDEAVKGVDAIIHTASVMSFSPNPHDVVLATVAGAAGILASAAKEKSVKRFVYTSSSTAATIPKPNQRFKITKDTWNDEALVEAWKPPPYGDDRAFAVYAASKTEAERAVWKFVEEEKPSFTVNCVLPNANMGRVLASPGATGDWVRSVFLGNVPVDSPPQWMIDVIDDARIHIAAAIDVSLANERIFAFAHPYNWNDIIDAVQKARPDKELPKHISDQARDLSEPDNDLGAQLLRKWWNQDGYKSLEQSVKENLEGLA</sequence>
<feature type="domain" description="NAD-dependent epimerase/dehydratase" evidence="3">
    <location>
        <begin position="17"/>
        <end position="200"/>
    </location>
</feature>
<evidence type="ECO:0000256" key="2">
    <source>
        <dbReference type="ARBA" id="ARBA00023445"/>
    </source>
</evidence>
<dbReference type="InterPro" id="IPR050425">
    <property type="entry name" value="NAD(P)_dehydrat-like"/>
</dbReference>
<dbReference type="Gene3D" id="3.40.50.720">
    <property type="entry name" value="NAD(P)-binding Rossmann-like Domain"/>
    <property type="match status" value="1"/>
</dbReference>
<proteinExistence type="inferred from homology"/>
<protein>
    <submittedName>
        <fullName evidence="4">NAD(P)-binding protein</fullName>
    </submittedName>
</protein>
<dbReference type="PANTHER" id="PTHR10366:SF562">
    <property type="entry name" value="ALDEHYDE REDUCTASE II (AFU_ORTHOLOGUE AFUA_1G11360)"/>
    <property type="match status" value="1"/>
</dbReference>
<dbReference type="AlphaFoldDB" id="A0A8E2JG60"/>
<evidence type="ECO:0000313" key="5">
    <source>
        <dbReference type="Proteomes" id="UP000250266"/>
    </source>
</evidence>